<dbReference type="SUPFAM" id="SSF81901">
    <property type="entry name" value="HCP-like"/>
    <property type="match status" value="2"/>
</dbReference>
<organism evidence="2 3">
    <name type="scientific">Pseudaquabacterium terrae</name>
    <dbReference type="NCBI Taxonomy" id="2732868"/>
    <lineage>
        <taxon>Bacteria</taxon>
        <taxon>Pseudomonadati</taxon>
        <taxon>Pseudomonadota</taxon>
        <taxon>Betaproteobacteria</taxon>
        <taxon>Burkholderiales</taxon>
        <taxon>Sphaerotilaceae</taxon>
        <taxon>Pseudaquabacterium</taxon>
    </lineage>
</organism>
<dbReference type="RefSeq" id="WP_173134790.1">
    <property type="nucleotide sequence ID" value="NZ_JABRWJ010000018.1"/>
</dbReference>
<feature type="transmembrane region" description="Helical" evidence="1">
    <location>
        <begin position="600"/>
        <end position="618"/>
    </location>
</feature>
<keyword evidence="1" id="KW-0472">Membrane</keyword>
<keyword evidence="3" id="KW-1185">Reference proteome</keyword>
<reference evidence="2 3" key="1">
    <citation type="submission" date="2020-05" db="EMBL/GenBank/DDBJ databases">
        <title>Aquincola sp. isolate from soil.</title>
        <authorList>
            <person name="Han J."/>
            <person name="Kim D.-U."/>
        </authorList>
    </citation>
    <scope>NUCLEOTIDE SEQUENCE [LARGE SCALE GENOMIC DNA]</scope>
    <source>
        <strain evidence="2 3">S2</strain>
    </source>
</reference>
<dbReference type="InterPro" id="IPR011990">
    <property type="entry name" value="TPR-like_helical_dom_sf"/>
</dbReference>
<accession>A0ABX2ETQ7</accession>
<keyword evidence="1" id="KW-1133">Transmembrane helix</keyword>
<dbReference type="InterPro" id="IPR006597">
    <property type="entry name" value="Sel1-like"/>
</dbReference>
<dbReference type="Pfam" id="PF08238">
    <property type="entry name" value="Sel1"/>
    <property type="match status" value="6"/>
</dbReference>
<dbReference type="PANTHER" id="PTHR11102:SF160">
    <property type="entry name" value="ERAD-ASSOCIATED E3 UBIQUITIN-PROTEIN LIGASE COMPONENT HRD3"/>
    <property type="match status" value="1"/>
</dbReference>
<sequence length="637" mass="67446">MSYLLQVWQQPDDVTVPGSLDAAVALVDRLHHGAAAPSPRFGTLAEQLNCRYPGSGRDSVWADGRLDPARAEAPVWPIDLARSDRLDEVQVLVVARATALGLNVLDEQAGEVHLADGRVYSLGARGPCVKGFAARLDGNHAAALAEFRPLAADGNRQAQYALAEAFLHGLGVRQNSVVGCALLCAATGWQPGALGGAQAPRDARDAAIGRRVREQLGSATAAAADQLMRRFDSSPGGLLLAIDTCCAEVDSRFEEADEALRRGDDALALRLLSPLADQGHEIAQHLLAGMVADGRGVPADAQLAARWTQRAAKGGHAAAQTTLGGLYEDGEVLGQDRLQAERWYRSAVAAGDPAALDALDRLLGRRSAPADNDAQVQYTLGRDAEAAGDFSTAARCYGLAAKQAHAAARTALGHLCRRGDGLPRDDAQAALWFELAAEQGIAGAQYELGLMHRDGIGVPKNEMKAYQWFGHAANQLHPEALFELGLMTGQGLAVERDLVASKALCLLAERRGATRQREAHYAPGELDEVQALVDTLLDAPSVLGALLARRRRLRDAAVRRPPPAEPASALAPGTWHRGHAALLAALAGVPLALLLKPGTLGARGLWVLAAMLGAYGALRIGRELLRRHARGEPRPRD</sequence>
<evidence type="ECO:0000256" key="1">
    <source>
        <dbReference type="SAM" id="Phobius"/>
    </source>
</evidence>
<evidence type="ECO:0000313" key="2">
    <source>
        <dbReference type="EMBL" id="NRF72137.1"/>
    </source>
</evidence>
<gene>
    <name evidence="2" type="ORF">HLB44_34650</name>
</gene>
<comment type="caution">
    <text evidence="2">The sequence shown here is derived from an EMBL/GenBank/DDBJ whole genome shotgun (WGS) entry which is preliminary data.</text>
</comment>
<dbReference type="PANTHER" id="PTHR11102">
    <property type="entry name" value="SEL-1-LIKE PROTEIN"/>
    <property type="match status" value="1"/>
</dbReference>
<dbReference type="Proteomes" id="UP000737171">
    <property type="component" value="Unassembled WGS sequence"/>
</dbReference>
<name>A0ABX2ETQ7_9BURK</name>
<keyword evidence="1" id="KW-0812">Transmembrane</keyword>
<dbReference type="EMBL" id="JABRWJ010000018">
    <property type="protein sequence ID" value="NRF72137.1"/>
    <property type="molecule type" value="Genomic_DNA"/>
</dbReference>
<proteinExistence type="predicted"/>
<protein>
    <submittedName>
        <fullName evidence="2">Sel1 repeat family protein</fullName>
    </submittedName>
</protein>
<dbReference type="Gene3D" id="1.25.40.10">
    <property type="entry name" value="Tetratricopeptide repeat domain"/>
    <property type="match status" value="2"/>
</dbReference>
<dbReference type="SMART" id="SM00671">
    <property type="entry name" value="SEL1"/>
    <property type="match status" value="7"/>
</dbReference>
<evidence type="ECO:0000313" key="3">
    <source>
        <dbReference type="Proteomes" id="UP000737171"/>
    </source>
</evidence>
<dbReference type="InterPro" id="IPR050767">
    <property type="entry name" value="Sel1_AlgK"/>
</dbReference>